<dbReference type="Proteomes" id="UP000887116">
    <property type="component" value="Unassembled WGS sequence"/>
</dbReference>
<dbReference type="EMBL" id="BMAO01013134">
    <property type="protein sequence ID" value="GFQ86582.1"/>
    <property type="molecule type" value="Genomic_DNA"/>
</dbReference>
<accession>A0A8X6I317</accession>
<proteinExistence type="predicted"/>
<evidence type="ECO:0000313" key="2">
    <source>
        <dbReference type="EMBL" id="GFQ86582.1"/>
    </source>
</evidence>
<feature type="region of interest" description="Disordered" evidence="1">
    <location>
        <begin position="39"/>
        <end position="79"/>
    </location>
</feature>
<protein>
    <submittedName>
        <fullName evidence="2">Uncharacterized protein</fullName>
    </submittedName>
</protein>
<evidence type="ECO:0000256" key="1">
    <source>
        <dbReference type="SAM" id="MobiDB-lite"/>
    </source>
</evidence>
<keyword evidence="3" id="KW-1185">Reference proteome</keyword>
<name>A0A8X6I317_TRICU</name>
<organism evidence="2 3">
    <name type="scientific">Trichonephila clavata</name>
    <name type="common">Joro spider</name>
    <name type="synonym">Nephila clavata</name>
    <dbReference type="NCBI Taxonomy" id="2740835"/>
    <lineage>
        <taxon>Eukaryota</taxon>
        <taxon>Metazoa</taxon>
        <taxon>Ecdysozoa</taxon>
        <taxon>Arthropoda</taxon>
        <taxon>Chelicerata</taxon>
        <taxon>Arachnida</taxon>
        <taxon>Araneae</taxon>
        <taxon>Araneomorphae</taxon>
        <taxon>Entelegynae</taxon>
        <taxon>Araneoidea</taxon>
        <taxon>Nephilidae</taxon>
        <taxon>Trichonephila</taxon>
    </lineage>
</organism>
<sequence>MVITLSEKPYFFQRKISVRYETRIPQPSEFVGTIISTTKEKENESSCSTMNRKPESRITCGHMRPKSNKTDYGPQSLDS</sequence>
<evidence type="ECO:0000313" key="3">
    <source>
        <dbReference type="Proteomes" id="UP000887116"/>
    </source>
</evidence>
<reference evidence="2" key="1">
    <citation type="submission" date="2020-07" db="EMBL/GenBank/DDBJ databases">
        <title>Multicomponent nature underlies the extraordinary mechanical properties of spider dragline silk.</title>
        <authorList>
            <person name="Kono N."/>
            <person name="Nakamura H."/>
            <person name="Mori M."/>
            <person name="Yoshida Y."/>
            <person name="Ohtoshi R."/>
            <person name="Malay A.D."/>
            <person name="Moran D.A.P."/>
            <person name="Tomita M."/>
            <person name="Numata K."/>
            <person name="Arakawa K."/>
        </authorList>
    </citation>
    <scope>NUCLEOTIDE SEQUENCE</scope>
</reference>
<gene>
    <name evidence="2" type="ORF">TNCT_321851</name>
</gene>
<dbReference type="AlphaFoldDB" id="A0A8X6I317"/>
<comment type="caution">
    <text evidence="2">The sequence shown here is derived from an EMBL/GenBank/DDBJ whole genome shotgun (WGS) entry which is preliminary data.</text>
</comment>